<evidence type="ECO:0000313" key="2">
    <source>
        <dbReference type="EMBL" id="MEV0974489.1"/>
    </source>
</evidence>
<dbReference type="Proteomes" id="UP001551675">
    <property type="component" value="Unassembled WGS sequence"/>
</dbReference>
<gene>
    <name evidence="2" type="ORF">AB0I59_38335</name>
</gene>
<protein>
    <submittedName>
        <fullName evidence="2">Uncharacterized protein</fullName>
    </submittedName>
</protein>
<comment type="caution">
    <text evidence="2">The sequence shown here is derived from an EMBL/GenBank/DDBJ whole genome shotgun (WGS) entry which is preliminary data.</text>
</comment>
<evidence type="ECO:0000256" key="1">
    <source>
        <dbReference type="SAM" id="SignalP"/>
    </source>
</evidence>
<proteinExistence type="predicted"/>
<feature type="signal peptide" evidence="1">
    <location>
        <begin position="1"/>
        <end position="21"/>
    </location>
</feature>
<feature type="chain" id="PRO_5045886420" evidence="1">
    <location>
        <begin position="22"/>
        <end position="286"/>
    </location>
</feature>
<dbReference type="RefSeq" id="WP_358141163.1">
    <property type="nucleotide sequence ID" value="NZ_JBFALK010000031.1"/>
</dbReference>
<dbReference type="EMBL" id="JBFALK010000031">
    <property type="protein sequence ID" value="MEV0974489.1"/>
    <property type="molecule type" value="Genomic_DNA"/>
</dbReference>
<name>A0ABV3GSB2_MICGL</name>
<sequence>MNLTGRGAASAILTGALVALASGCTVNTNDTSTKKSDQSPQHLVELYGIALSIIHPDYYVGLDGAPVRDIQTNKTEIPIAIEAIPQTGFDSGGVDTREVAIVRTNTEGDLVFPRLKGNDATSTLKRYLAGQGRTEKSKRQVAQVLEGLDDEHFAVTVIIELRHPMSDEELEKASLDGAQKVLFPMTQSGLPIAWTDSNCTYSSLDCDGPSPVKHFRTWLAQLTKSDRDLLIKKRVYPDQLLRLTEGGRVAGLMYDLTLPTGMLSVVNNPNVRAAYLAGVQLRKPIP</sequence>
<organism evidence="2 3">
    <name type="scientific">Microtetraspora glauca</name>
    <dbReference type="NCBI Taxonomy" id="1996"/>
    <lineage>
        <taxon>Bacteria</taxon>
        <taxon>Bacillati</taxon>
        <taxon>Actinomycetota</taxon>
        <taxon>Actinomycetes</taxon>
        <taxon>Streptosporangiales</taxon>
        <taxon>Streptosporangiaceae</taxon>
        <taxon>Microtetraspora</taxon>
    </lineage>
</organism>
<evidence type="ECO:0000313" key="3">
    <source>
        <dbReference type="Proteomes" id="UP001551675"/>
    </source>
</evidence>
<keyword evidence="3" id="KW-1185">Reference proteome</keyword>
<reference evidence="2 3" key="1">
    <citation type="submission" date="2024-06" db="EMBL/GenBank/DDBJ databases">
        <title>The Natural Products Discovery Center: Release of the First 8490 Sequenced Strains for Exploring Actinobacteria Biosynthetic Diversity.</title>
        <authorList>
            <person name="Kalkreuter E."/>
            <person name="Kautsar S.A."/>
            <person name="Yang D."/>
            <person name="Bader C.D."/>
            <person name="Teijaro C.N."/>
            <person name="Fluegel L."/>
            <person name="Davis C.M."/>
            <person name="Simpson J.R."/>
            <person name="Lauterbach L."/>
            <person name="Steele A.D."/>
            <person name="Gui C."/>
            <person name="Meng S."/>
            <person name="Li G."/>
            <person name="Viehrig K."/>
            <person name="Ye F."/>
            <person name="Su P."/>
            <person name="Kiefer A.F."/>
            <person name="Nichols A."/>
            <person name="Cepeda A.J."/>
            <person name="Yan W."/>
            <person name="Fan B."/>
            <person name="Jiang Y."/>
            <person name="Adhikari A."/>
            <person name="Zheng C.-J."/>
            <person name="Schuster L."/>
            <person name="Cowan T.M."/>
            <person name="Smanski M.J."/>
            <person name="Chevrette M.G."/>
            <person name="De Carvalho L.P.S."/>
            <person name="Shen B."/>
        </authorList>
    </citation>
    <scope>NUCLEOTIDE SEQUENCE [LARGE SCALE GENOMIC DNA]</scope>
    <source>
        <strain evidence="2 3">NPDC050100</strain>
    </source>
</reference>
<keyword evidence="1" id="KW-0732">Signal</keyword>
<dbReference type="PROSITE" id="PS51257">
    <property type="entry name" value="PROKAR_LIPOPROTEIN"/>
    <property type="match status" value="1"/>
</dbReference>
<accession>A0ABV3GSB2</accession>